<dbReference type="SUPFAM" id="SSF53720">
    <property type="entry name" value="ALDH-like"/>
    <property type="match status" value="1"/>
</dbReference>
<dbReference type="OrthoDB" id="10671838at2759"/>
<reference evidence="3 4" key="1">
    <citation type="journal article" date="2016" name="Genome Biol. Evol.">
        <title>Gene Family Evolution Reflects Adaptation to Soil Environmental Stressors in the Genome of the Collembolan Orchesella cincta.</title>
        <authorList>
            <person name="Faddeeva-Vakhrusheva A."/>
            <person name="Derks M.F."/>
            <person name="Anvar S.Y."/>
            <person name="Agamennone V."/>
            <person name="Suring W."/>
            <person name="Smit S."/>
            <person name="van Straalen N.M."/>
            <person name="Roelofs D."/>
        </authorList>
    </citation>
    <scope>NUCLEOTIDE SEQUENCE [LARGE SCALE GENOMIC DNA]</scope>
    <source>
        <tissue evidence="3">Mixed pool</tissue>
    </source>
</reference>
<comment type="caution">
    <text evidence="3">The sequence shown here is derived from an EMBL/GenBank/DDBJ whole genome shotgun (WGS) entry which is preliminary data.</text>
</comment>
<feature type="chain" id="PRO_5008904346" evidence="1">
    <location>
        <begin position="18"/>
        <end position="720"/>
    </location>
</feature>
<dbReference type="InterPro" id="IPR016161">
    <property type="entry name" value="Ald_DH/histidinol_DH"/>
</dbReference>
<feature type="signal peptide" evidence="1">
    <location>
        <begin position="1"/>
        <end position="17"/>
    </location>
</feature>
<keyword evidence="1" id="KW-0732">Signal</keyword>
<evidence type="ECO:0000256" key="1">
    <source>
        <dbReference type="SAM" id="SignalP"/>
    </source>
</evidence>
<protein>
    <submittedName>
        <fullName evidence="3">Aldehyde dehydrogenase 5, mitochondrial</fullName>
    </submittedName>
</protein>
<dbReference type="InterPro" id="IPR015590">
    <property type="entry name" value="Aldehyde_DH_dom"/>
</dbReference>
<dbReference type="Gene3D" id="3.40.309.10">
    <property type="entry name" value="Aldehyde Dehydrogenase, Chain A, domain 2"/>
    <property type="match status" value="1"/>
</dbReference>
<evidence type="ECO:0000313" key="3">
    <source>
        <dbReference type="EMBL" id="ODM94665.1"/>
    </source>
</evidence>
<accession>A0A1D2MPD0</accession>
<name>A0A1D2MPD0_ORCCI</name>
<feature type="domain" description="Aldehyde dehydrogenase" evidence="2">
    <location>
        <begin position="321"/>
        <end position="501"/>
    </location>
</feature>
<dbReference type="Proteomes" id="UP000094527">
    <property type="component" value="Unassembled WGS sequence"/>
</dbReference>
<proteinExistence type="predicted"/>
<dbReference type="InterPro" id="IPR016163">
    <property type="entry name" value="Ald_DH_C"/>
</dbReference>
<dbReference type="STRING" id="48709.A0A1D2MPD0"/>
<keyword evidence="4" id="KW-1185">Reference proteome</keyword>
<dbReference type="AlphaFoldDB" id="A0A1D2MPD0"/>
<evidence type="ECO:0000313" key="4">
    <source>
        <dbReference type="Proteomes" id="UP000094527"/>
    </source>
</evidence>
<evidence type="ECO:0000259" key="2">
    <source>
        <dbReference type="Pfam" id="PF00171"/>
    </source>
</evidence>
<organism evidence="3 4">
    <name type="scientific">Orchesella cincta</name>
    <name type="common">Springtail</name>
    <name type="synonym">Podura cincta</name>
    <dbReference type="NCBI Taxonomy" id="48709"/>
    <lineage>
        <taxon>Eukaryota</taxon>
        <taxon>Metazoa</taxon>
        <taxon>Ecdysozoa</taxon>
        <taxon>Arthropoda</taxon>
        <taxon>Hexapoda</taxon>
        <taxon>Collembola</taxon>
        <taxon>Entomobryomorpha</taxon>
        <taxon>Entomobryoidea</taxon>
        <taxon>Orchesellidae</taxon>
        <taxon>Orchesellinae</taxon>
        <taxon>Orchesella</taxon>
    </lineage>
</organism>
<dbReference type="GO" id="GO:0016620">
    <property type="term" value="F:oxidoreductase activity, acting on the aldehyde or oxo group of donors, NAD or NADP as acceptor"/>
    <property type="evidence" value="ECO:0007669"/>
    <property type="project" value="InterPro"/>
</dbReference>
<gene>
    <name evidence="3" type="ORF">Ocin01_12020</name>
</gene>
<dbReference type="Pfam" id="PF00171">
    <property type="entry name" value="Aldedh"/>
    <property type="match status" value="1"/>
</dbReference>
<sequence length="720" mass="78574">MLWEGLLGIWILNPTMSNVSQNVTSVKKQSSSGIQDLFESMSYSGIHGLEDTTSIVSWLKTKKNLLSSMISGQPLESKVVTLKSELENIPFDIQLLNSESDIATSVGKALKASGKEAGALLDTKIKNERAKKAIDLIKKKTNDLVLLEAFTGQIPTWVVKSNDVPNWLPSSEDPWIARAQSQMETGPLGIFLELSQENYCMRDILPVLLAAVQSDSQLIFLVALNDNNIKPALPFLYLVDMLNNAGIRTKPIDVLLLNRKLLLPSLFIKLNGEGIKKKILVGPLALEAAKELPSSDANLLMEYPSAAVLNLANYNGKVLQHVIDSSADLFSAVSSVVRSTWLSGITINHRSRSLLFVHQPVYAQVLEKLKDSIEQMKVNEFKSEIPTGCDFVKRKIQDTPSILACISQLGAKTIPNNSNFDVPTVVYDIGTSSDIVANKEIGLGCLLIVIPYRSLAELFSLFNNQEEPDNVFIYANEINTTMDIIRHVKGREISVNGTAAITPTRNTLSWASFAESTPLHVQSGESRSSSLNLTLSASGCKEWHKLSNKQKVGKLQQLLACLNENPVFLPQLLSSHMDLVAQSTVRNQPEGVSGLVLINPAKIPTSDIVKAITACVLSERPVVVLAVNGKLSAAIEDALKASLPSGLVTIVNVGTYWEAISEARNLDLLWVIKGSELSTPLLRLPKSVAIKTLLINSANDGELMQNAEIVMSTAVRSCYM</sequence>
<dbReference type="EMBL" id="LJIJ01000773">
    <property type="protein sequence ID" value="ODM94665.1"/>
    <property type="molecule type" value="Genomic_DNA"/>
</dbReference>